<keyword evidence="3" id="KW-0808">Transferase</keyword>
<keyword evidence="6" id="KW-0238">DNA-binding</keyword>
<dbReference type="AlphaFoldDB" id="A0A6M3LI68"/>
<dbReference type="InterPro" id="IPR006133">
    <property type="entry name" value="DNA-dir_DNA_pol_B_exonuc"/>
</dbReference>
<name>A0A6M3LI68_9ZZZZ</name>
<organism evidence="10">
    <name type="scientific">viral metagenome</name>
    <dbReference type="NCBI Taxonomy" id="1070528"/>
    <lineage>
        <taxon>unclassified sequences</taxon>
        <taxon>metagenomes</taxon>
        <taxon>organismal metagenomes</taxon>
    </lineage>
</organism>
<comment type="similarity">
    <text evidence="1">Belongs to the DNA polymerase type-B family.</text>
</comment>
<dbReference type="Gene3D" id="3.30.342.10">
    <property type="entry name" value="DNA Polymerase, chain B, domain 1"/>
    <property type="match status" value="1"/>
</dbReference>
<evidence type="ECO:0000256" key="6">
    <source>
        <dbReference type="ARBA" id="ARBA00023125"/>
    </source>
</evidence>
<evidence type="ECO:0000256" key="3">
    <source>
        <dbReference type="ARBA" id="ARBA00022679"/>
    </source>
</evidence>
<dbReference type="SUPFAM" id="SSF53098">
    <property type="entry name" value="Ribonuclease H-like"/>
    <property type="match status" value="1"/>
</dbReference>
<keyword evidence="5" id="KW-0239">DNA-directed DNA polymerase</keyword>
<evidence type="ECO:0000313" key="10">
    <source>
        <dbReference type="EMBL" id="QJA94173.1"/>
    </source>
</evidence>
<dbReference type="SUPFAM" id="SSF56672">
    <property type="entry name" value="DNA/RNA polymerases"/>
    <property type="match status" value="1"/>
</dbReference>
<dbReference type="Pfam" id="PF03104">
    <property type="entry name" value="DNA_pol_B_exo1"/>
    <property type="match status" value="1"/>
</dbReference>
<keyword evidence="4" id="KW-0548">Nucleotidyltransferase</keyword>
<evidence type="ECO:0000256" key="1">
    <source>
        <dbReference type="ARBA" id="ARBA00005755"/>
    </source>
</evidence>
<evidence type="ECO:0000259" key="8">
    <source>
        <dbReference type="Pfam" id="PF00136"/>
    </source>
</evidence>
<dbReference type="SMART" id="SM00486">
    <property type="entry name" value="POLBc"/>
    <property type="match status" value="1"/>
</dbReference>
<sequence length="577" mass="67525">MFKSAYYNTYSSTIHLWDAYGYGCIHWVPYVFVKGEGNIKTIDGISVEKKTFSSYQDYYSYCKDRHHMFEDKVRPEIQFLAERYHDTPDDQIETPFLKTYFLDIEVLHEKSFPKPEDADYPIVLISLFDNEKGTSITFGEKQCDIENYIYCSDEKMLLSRFFAYMNENPCDVLSGWNIQGFDIPYIINRSKKIFGEDANIYRLMSPIKIVRLWYSQSGEMNMDIAGTTILDYMDIYKWYSPNKLESYSLDFVSNYEIEKGKLDYSEYKDLRDLYNENWKMYVEYNIIDAKRVYEIEDKLGYIKLVQALSLLTKVPMKYYHAQTQLIEGYLLTYYRRNNLCAPHFYGGSQQTFEAAYVKEPLKGLYEWIIDLDITSSYPTAIITLNMSPETYFGRILGIDENNIMLYTKRKVFPEFDMLKNYGLVKINGKKLDNFNSALKRRLFSIAPCGSIFSTTNNGIFSIFERQVFEKRKSAKDEMLKLKLSLPELRDENLKKSKERVAQLSSQQLALKVLLNALFGITAVPFSRYFNTNISEAITSCGRQTIKAGEKYTNELLNSPNEDIMIILDQIKAEVNLI</sequence>
<dbReference type="GO" id="GO:0003887">
    <property type="term" value="F:DNA-directed DNA polymerase activity"/>
    <property type="evidence" value="ECO:0007669"/>
    <property type="project" value="UniProtKB-KW"/>
</dbReference>
<dbReference type="GO" id="GO:0006261">
    <property type="term" value="P:DNA-templated DNA replication"/>
    <property type="evidence" value="ECO:0007669"/>
    <property type="project" value="TreeGrafter"/>
</dbReference>
<gene>
    <name evidence="10" type="ORF">MM415B03944_0008</name>
</gene>
<dbReference type="Gene3D" id="3.30.420.10">
    <property type="entry name" value="Ribonuclease H-like superfamily/Ribonuclease H"/>
    <property type="match status" value="1"/>
</dbReference>
<dbReference type="InterPro" id="IPR006134">
    <property type="entry name" value="DNA-dir_DNA_pol_B_multi_dom"/>
</dbReference>
<dbReference type="InterPro" id="IPR012337">
    <property type="entry name" value="RNaseH-like_sf"/>
</dbReference>
<dbReference type="Pfam" id="PF00136">
    <property type="entry name" value="DNA_pol_B"/>
    <property type="match status" value="1"/>
</dbReference>
<dbReference type="GO" id="GO:0003677">
    <property type="term" value="F:DNA binding"/>
    <property type="evidence" value="ECO:0007669"/>
    <property type="project" value="UniProtKB-KW"/>
</dbReference>
<evidence type="ECO:0000256" key="5">
    <source>
        <dbReference type="ARBA" id="ARBA00022932"/>
    </source>
</evidence>
<evidence type="ECO:0000256" key="7">
    <source>
        <dbReference type="ARBA" id="ARBA00049244"/>
    </source>
</evidence>
<dbReference type="PANTHER" id="PTHR10322">
    <property type="entry name" value="DNA POLYMERASE CATALYTIC SUBUNIT"/>
    <property type="match status" value="1"/>
</dbReference>
<dbReference type="Gene3D" id="3.90.1600.10">
    <property type="entry name" value="Palm domain of DNA polymerase"/>
    <property type="match status" value="1"/>
</dbReference>
<protein>
    <recommendedName>
        <fullName evidence="2">DNA-directed DNA polymerase</fullName>
        <ecNumber evidence="2">2.7.7.7</ecNumber>
    </recommendedName>
</protein>
<feature type="domain" description="DNA-directed DNA polymerase family B exonuclease" evidence="9">
    <location>
        <begin position="74"/>
        <end position="251"/>
    </location>
</feature>
<dbReference type="InterPro" id="IPR023211">
    <property type="entry name" value="DNA_pol_palm_dom_sf"/>
</dbReference>
<proteinExistence type="inferred from homology"/>
<evidence type="ECO:0000259" key="9">
    <source>
        <dbReference type="Pfam" id="PF03104"/>
    </source>
</evidence>
<dbReference type="InterPro" id="IPR006172">
    <property type="entry name" value="DNA-dir_DNA_pol_B"/>
</dbReference>
<dbReference type="PANTHER" id="PTHR10322:SF23">
    <property type="entry name" value="DNA POLYMERASE DELTA CATALYTIC SUBUNIT"/>
    <property type="match status" value="1"/>
</dbReference>
<evidence type="ECO:0000256" key="4">
    <source>
        <dbReference type="ARBA" id="ARBA00022695"/>
    </source>
</evidence>
<accession>A0A6M3LI68</accession>
<dbReference type="InterPro" id="IPR036397">
    <property type="entry name" value="RNaseH_sf"/>
</dbReference>
<feature type="domain" description="DNA-directed DNA polymerase family B multifunctional" evidence="8">
    <location>
        <begin position="318"/>
        <end position="555"/>
    </location>
</feature>
<dbReference type="GO" id="GO:0000166">
    <property type="term" value="F:nucleotide binding"/>
    <property type="evidence" value="ECO:0007669"/>
    <property type="project" value="InterPro"/>
</dbReference>
<reference evidence="10" key="1">
    <citation type="submission" date="2020-03" db="EMBL/GenBank/DDBJ databases">
        <title>The deep terrestrial virosphere.</title>
        <authorList>
            <person name="Holmfeldt K."/>
            <person name="Nilsson E."/>
            <person name="Simone D."/>
            <person name="Lopez-Fernandez M."/>
            <person name="Wu X."/>
            <person name="de Brujin I."/>
            <person name="Lundin D."/>
            <person name="Andersson A."/>
            <person name="Bertilsson S."/>
            <person name="Dopson M."/>
        </authorList>
    </citation>
    <scope>NUCLEOTIDE SEQUENCE</scope>
    <source>
        <strain evidence="10">MM415B03944</strain>
    </source>
</reference>
<dbReference type="EMBL" id="MT143209">
    <property type="protein sequence ID" value="QJA94173.1"/>
    <property type="molecule type" value="Genomic_DNA"/>
</dbReference>
<dbReference type="InterPro" id="IPR050240">
    <property type="entry name" value="DNA_pol_type-B"/>
</dbReference>
<evidence type="ECO:0000256" key="2">
    <source>
        <dbReference type="ARBA" id="ARBA00012417"/>
    </source>
</evidence>
<comment type="catalytic activity">
    <reaction evidence="7">
        <text>DNA(n) + a 2'-deoxyribonucleoside 5'-triphosphate = DNA(n+1) + diphosphate</text>
        <dbReference type="Rhea" id="RHEA:22508"/>
        <dbReference type="Rhea" id="RHEA-COMP:17339"/>
        <dbReference type="Rhea" id="RHEA-COMP:17340"/>
        <dbReference type="ChEBI" id="CHEBI:33019"/>
        <dbReference type="ChEBI" id="CHEBI:61560"/>
        <dbReference type="ChEBI" id="CHEBI:173112"/>
        <dbReference type="EC" id="2.7.7.7"/>
    </reaction>
</comment>
<dbReference type="InterPro" id="IPR043502">
    <property type="entry name" value="DNA/RNA_pol_sf"/>
</dbReference>
<dbReference type="EC" id="2.7.7.7" evidence="2"/>